<dbReference type="Pfam" id="PF01844">
    <property type="entry name" value="HNH"/>
    <property type="match status" value="1"/>
</dbReference>
<evidence type="ECO:0000313" key="3">
    <source>
        <dbReference type="Proteomes" id="UP000247673"/>
    </source>
</evidence>
<dbReference type="InterPro" id="IPR052892">
    <property type="entry name" value="NA-targeting_endonuclease"/>
</dbReference>
<dbReference type="CDD" id="cd00085">
    <property type="entry name" value="HNHc"/>
    <property type="match status" value="1"/>
</dbReference>
<feature type="domain" description="HNH nuclease" evidence="1">
    <location>
        <begin position="125"/>
        <end position="178"/>
    </location>
</feature>
<dbReference type="OrthoDB" id="9802901at2"/>
<dbReference type="PANTHER" id="PTHR33877">
    <property type="entry name" value="SLL1193 PROTEIN"/>
    <property type="match status" value="1"/>
</dbReference>
<dbReference type="InterPro" id="IPR003615">
    <property type="entry name" value="HNH_nuc"/>
</dbReference>
<dbReference type="Gene3D" id="1.10.30.50">
    <property type="match status" value="1"/>
</dbReference>
<sequence>MKKSSFPEGSVCKPCWELKYCPYGVLVEFFPAAHPAVKFDLSISKTRYQEVLEEIKQLKNITPEDIFEYFRLLSYLEPDNQEFVEKYFSEIGCRMFGHACPVFFVQSGGTETKDYRSKSRNISRQVMLQVVRRDNHVCQVCHKYVADDEIEFDHIIPYSKGGPTTVANLRLLCRKCNRKKSNFLDEILYK</sequence>
<dbReference type="RefSeq" id="WP_110447979.1">
    <property type="nucleotide sequence ID" value="NZ_CP132381.1"/>
</dbReference>
<dbReference type="PANTHER" id="PTHR33877:SF2">
    <property type="entry name" value="OS07G0170200 PROTEIN"/>
    <property type="match status" value="1"/>
</dbReference>
<dbReference type="InterPro" id="IPR002711">
    <property type="entry name" value="HNH"/>
</dbReference>
<dbReference type="EMBL" id="QGLO01000004">
    <property type="protein sequence ID" value="PXY92090.1"/>
    <property type="molecule type" value="Genomic_DNA"/>
</dbReference>
<accession>A0A2V4DPI6</accession>
<dbReference type="SMART" id="SM00507">
    <property type="entry name" value="HNHc"/>
    <property type="match status" value="1"/>
</dbReference>
<name>A0A2V4DPI6_9GAMM</name>
<gene>
    <name evidence="2" type="ORF">DKK78_07250</name>
</gene>
<evidence type="ECO:0000313" key="2">
    <source>
        <dbReference type="EMBL" id="PXY92090.1"/>
    </source>
</evidence>
<comment type="caution">
    <text evidence="2">The sequence shown here is derived from an EMBL/GenBank/DDBJ whole genome shotgun (WGS) entry which is preliminary data.</text>
</comment>
<organism evidence="2 3">
    <name type="scientific">Gilliamella apis</name>
    <dbReference type="NCBI Taxonomy" id="1970738"/>
    <lineage>
        <taxon>Bacteria</taxon>
        <taxon>Pseudomonadati</taxon>
        <taxon>Pseudomonadota</taxon>
        <taxon>Gammaproteobacteria</taxon>
        <taxon>Orbales</taxon>
        <taxon>Orbaceae</taxon>
        <taxon>Gilliamella</taxon>
    </lineage>
</organism>
<proteinExistence type="predicted"/>
<dbReference type="AlphaFoldDB" id="A0A2V4DPI6"/>
<keyword evidence="3" id="KW-1185">Reference proteome</keyword>
<dbReference type="Proteomes" id="UP000247673">
    <property type="component" value="Unassembled WGS sequence"/>
</dbReference>
<evidence type="ECO:0000259" key="1">
    <source>
        <dbReference type="SMART" id="SM00507"/>
    </source>
</evidence>
<reference evidence="2 3" key="1">
    <citation type="submission" date="2018-05" db="EMBL/GenBank/DDBJ databases">
        <title>Reference genomes for bee gut microbiota database.</title>
        <authorList>
            <person name="Ellegaard K.M."/>
        </authorList>
    </citation>
    <scope>NUCLEOTIDE SEQUENCE [LARGE SCALE GENOMIC DNA]</scope>
    <source>
        <strain evidence="2 3">ESL0172</strain>
    </source>
</reference>
<protein>
    <recommendedName>
        <fullName evidence="1">HNH nuclease domain-containing protein</fullName>
    </recommendedName>
</protein>